<proteinExistence type="predicted"/>
<evidence type="ECO:0000313" key="4">
    <source>
        <dbReference type="Proteomes" id="UP000222531"/>
    </source>
</evidence>
<dbReference type="Proteomes" id="UP000222531">
    <property type="component" value="Unassembled WGS sequence"/>
</dbReference>
<feature type="region of interest" description="Disordered" evidence="1">
    <location>
        <begin position="180"/>
        <end position="221"/>
    </location>
</feature>
<keyword evidence="4" id="KW-1185">Reference proteome</keyword>
<protein>
    <recommendedName>
        <fullName evidence="5">Membrane lipoprotein</fullName>
    </recommendedName>
</protein>
<feature type="signal peptide" evidence="2">
    <location>
        <begin position="1"/>
        <end position="23"/>
    </location>
</feature>
<dbReference type="OrthoDB" id="4828536at2"/>
<accession>A0A2G1XNY7</accession>
<evidence type="ECO:0000256" key="2">
    <source>
        <dbReference type="SAM" id="SignalP"/>
    </source>
</evidence>
<reference evidence="3 4" key="1">
    <citation type="journal article" date="2017" name="Biochemistry">
        <title>Identification of the Biosynthetic Pathway for the Antibiotic Bicyclomycin.</title>
        <authorList>
            <person name="Patteson J."/>
            <person name="Cai W."/>
            <person name="Johnson R.A."/>
            <person name="Santa Maria K."/>
            <person name="Li B."/>
        </authorList>
    </citation>
    <scope>NUCLEOTIDE SEQUENCE [LARGE SCALE GENOMIC DNA]</scope>
    <source>
        <strain evidence="3 4">ATCC 21532</strain>
    </source>
</reference>
<comment type="caution">
    <text evidence="3">The sequence shown here is derived from an EMBL/GenBank/DDBJ whole genome shotgun (WGS) entry which is preliminary data.</text>
</comment>
<name>A0A2G1XNY7_STRCJ</name>
<gene>
    <name evidence="3" type="ORF">BLA24_05135</name>
</gene>
<dbReference type="RefSeq" id="WP_099197956.1">
    <property type="nucleotide sequence ID" value="NZ_JBIRXA010000031.1"/>
</dbReference>
<keyword evidence="2" id="KW-0732">Signal</keyword>
<dbReference type="PROSITE" id="PS51257">
    <property type="entry name" value="PROKAR_LIPOPROTEIN"/>
    <property type="match status" value="1"/>
</dbReference>
<sequence>MNRISARALVPALLLPLALTACGTDRSAGPTMRPAGAGQTGRQDTHAGLEARAREIGTTTDLVYALDAPGFDVARQSVGAHGADGFSSVYATVRGDATITLTADRGALTEADCPRVPVYGADGAAVSCERDGGVWYRTAGDFHEYALARNGHVVRLAAGGKAVDRDTLRTAARSAHLADDRELDALLPPLRGAAGTPPERGDLPPTGDSAPRNRPPEGTGG</sequence>
<dbReference type="AlphaFoldDB" id="A0A2G1XNY7"/>
<evidence type="ECO:0000313" key="3">
    <source>
        <dbReference type="EMBL" id="PHQ52936.1"/>
    </source>
</evidence>
<feature type="chain" id="PRO_5044381084" description="Membrane lipoprotein" evidence="2">
    <location>
        <begin position="24"/>
        <end position="221"/>
    </location>
</feature>
<organism evidence="3 4">
    <name type="scientific">Streptomyces cinnamoneus</name>
    <name type="common">Streptoverticillium cinnamoneum</name>
    <dbReference type="NCBI Taxonomy" id="53446"/>
    <lineage>
        <taxon>Bacteria</taxon>
        <taxon>Bacillati</taxon>
        <taxon>Actinomycetota</taxon>
        <taxon>Actinomycetes</taxon>
        <taxon>Kitasatosporales</taxon>
        <taxon>Streptomycetaceae</taxon>
        <taxon>Streptomyces</taxon>
        <taxon>Streptomyces cinnamoneus group</taxon>
    </lineage>
</organism>
<evidence type="ECO:0008006" key="5">
    <source>
        <dbReference type="Google" id="ProtNLM"/>
    </source>
</evidence>
<evidence type="ECO:0000256" key="1">
    <source>
        <dbReference type="SAM" id="MobiDB-lite"/>
    </source>
</evidence>
<feature type="region of interest" description="Disordered" evidence="1">
    <location>
        <begin position="25"/>
        <end position="46"/>
    </location>
</feature>
<dbReference type="EMBL" id="NHZO01000070">
    <property type="protein sequence ID" value="PHQ52936.1"/>
    <property type="molecule type" value="Genomic_DNA"/>
</dbReference>